<organism evidence="2">
    <name type="scientific">Tanacetum cinerariifolium</name>
    <name type="common">Dalmatian daisy</name>
    <name type="synonym">Chrysanthemum cinerariifolium</name>
    <dbReference type="NCBI Taxonomy" id="118510"/>
    <lineage>
        <taxon>Eukaryota</taxon>
        <taxon>Viridiplantae</taxon>
        <taxon>Streptophyta</taxon>
        <taxon>Embryophyta</taxon>
        <taxon>Tracheophyta</taxon>
        <taxon>Spermatophyta</taxon>
        <taxon>Magnoliopsida</taxon>
        <taxon>eudicotyledons</taxon>
        <taxon>Gunneridae</taxon>
        <taxon>Pentapetalae</taxon>
        <taxon>asterids</taxon>
        <taxon>campanulids</taxon>
        <taxon>Asterales</taxon>
        <taxon>Asteraceae</taxon>
        <taxon>Asteroideae</taxon>
        <taxon>Anthemideae</taxon>
        <taxon>Anthemidinae</taxon>
        <taxon>Tanacetum</taxon>
    </lineage>
</organism>
<gene>
    <name evidence="2" type="ORF">Tci_908413</name>
</gene>
<name>A0A699VWZ9_TANCI</name>
<sequence>PQPSGPTEYVVDEAVHKELGNRLVRVATTASSLEAEQDSGNITKSQSKAIPNEPSSQGTDSDCGSRRVKKLEKKNGSRTHRLKRLYKVGLMVNPLVMKKV</sequence>
<protein>
    <submittedName>
        <fullName evidence="2">Uncharacterized protein</fullName>
    </submittedName>
</protein>
<accession>A0A699VWZ9</accession>
<feature type="compositionally biased region" description="Basic residues" evidence="1">
    <location>
        <begin position="66"/>
        <end position="80"/>
    </location>
</feature>
<comment type="caution">
    <text evidence="2">The sequence shown here is derived from an EMBL/GenBank/DDBJ whole genome shotgun (WGS) entry which is preliminary data.</text>
</comment>
<feature type="compositionally biased region" description="Polar residues" evidence="1">
    <location>
        <begin position="30"/>
        <end position="62"/>
    </location>
</feature>
<dbReference type="EMBL" id="BKCJ011471899">
    <property type="protein sequence ID" value="GFD36444.1"/>
    <property type="molecule type" value="Genomic_DNA"/>
</dbReference>
<feature type="non-terminal residue" evidence="2">
    <location>
        <position position="1"/>
    </location>
</feature>
<proteinExistence type="predicted"/>
<evidence type="ECO:0000256" key="1">
    <source>
        <dbReference type="SAM" id="MobiDB-lite"/>
    </source>
</evidence>
<dbReference type="AlphaFoldDB" id="A0A699VWZ9"/>
<feature type="region of interest" description="Disordered" evidence="1">
    <location>
        <begin position="30"/>
        <end position="80"/>
    </location>
</feature>
<reference evidence="2" key="1">
    <citation type="journal article" date="2019" name="Sci. Rep.">
        <title>Draft genome of Tanacetum cinerariifolium, the natural source of mosquito coil.</title>
        <authorList>
            <person name="Yamashiro T."/>
            <person name="Shiraishi A."/>
            <person name="Satake H."/>
            <person name="Nakayama K."/>
        </authorList>
    </citation>
    <scope>NUCLEOTIDE SEQUENCE</scope>
</reference>
<evidence type="ECO:0000313" key="2">
    <source>
        <dbReference type="EMBL" id="GFD36444.1"/>
    </source>
</evidence>